<evidence type="ECO:0000259" key="2">
    <source>
        <dbReference type="Pfam" id="PF18029"/>
    </source>
</evidence>
<dbReference type="InterPro" id="IPR029068">
    <property type="entry name" value="Glyas_Bleomycin-R_OHBP_Dase"/>
</dbReference>
<evidence type="ECO:0000256" key="1">
    <source>
        <dbReference type="SAM" id="MobiDB-lite"/>
    </source>
</evidence>
<sequence length="95" mass="10785">MEGDRRDLPSYIDPEVVNLPGEGPDLLFKEMPKGTQRDLPIHIDLTVEDRELTVKRFCDLGASVRETKTETYGPNTETWTIMEDPEGNGFCVTEQ</sequence>
<gene>
    <name evidence="3" type="ORF">C484_07651</name>
</gene>
<organism evidence="3 4">
    <name type="scientific">Natrialba taiwanensis DSM 12281</name>
    <dbReference type="NCBI Taxonomy" id="1230458"/>
    <lineage>
        <taxon>Archaea</taxon>
        <taxon>Methanobacteriati</taxon>
        <taxon>Methanobacteriota</taxon>
        <taxon>Stenosarchaea group</taxon>
        <taxon>Halobacteria</taxon>
        <taxon>Halobacteriales</taxon>
        <taxon>Natrialbaceae</taxon>
        <taxon>Natrialba</taxon>
    </lineage>
</organism>
<accession>M0A765</accession>
<keyword evidence="3" id="KW-0223">Dioxygenase</keyword>
<feature type="domain" description="Glyoxalase-like" evidence="2">
    <location>
        <begin position="13"/>
        <end position="93"/>
    </location>
</feature>
<keyword evidence="4" id="KW-1185">Reference proteome</keyword>
<evidence type="ECO:0000313" key="4">
    <source>
        <dbReference type="Proteomes" id="UP000011648"/>
    </source>
</evidence>
<dbReference type="Gene3D" id="3.10.180.10">
    <property type="entry name" value="2,3-Dihydroxybiphenyl 1,2-Dioxygenase, domain 1"/>
    <property type="match status" value="1"/>
</dbReference>
<dbReference type="InterPro" id="IPR041581">
    <property type="entry name" value="Glyoxalase_6"/>
</dbReference>
<dbReference type="STRING" id="1230458.C484_07651"/>
<dbReference type="EMBL" id="AOIL01000019">
    <property type="protein sequence ID" value="ELY93737.1"/>
    <property type="molecule type" value="Genomic_DNA"/>
</dbReference>
<dbReference type="GO" id="GO:0051213">
    <property type="term" value="F:dioxygenase activity"/>
    <property type="evidence" value="ECO:0007669"/>
    <property type="project" value="UniProtKB-KW"/>
</dbReference>
<name>M0A765_9EURY</name>
<evidence type="ECO:0000313" key="3">
    <source>
        <dbReference type="EMBL" id="ELY93737.1"/>
    </source>
</evidence>
<dbReference type="AlphaFoldDB" id="M0A765"/>
<comment type="caution">
    <text evidence="3">The sequence shown here is derived from an EMBL/GenBank/DDBJ whole genome shotgun (WGS) entry which is preliminary data.</text>
</comment>
<dbReference type="PANTHER" id="PTHR35908:SF1">
    <property type="entry name" value="CONSERVED PROTEIN"/>
    <property type="match status" value="1"/>
</dbReference>
<dbReference type="Pfam" id="PF18029">
    <property type="entry name" value="Glyoxalase_6"/>
    <property type="match status" value="1"/>
</dbReference>
<dbReference type="PANTHER" id="PTHR35908">
    <property type="entry name" value="HYPOTHETICAL FUSION PROTEIN"/>
    <property type="match status" value="1"/>
</dbReference>
<feature type="region of interest" description="Disordered" evidence="1">
    <location>
        <begin position="75"/>
        <end position="95"/>
    </location>
</feature>
<dbReference type="SUPFAM" id="SSF54593">
    <property type="entry name" value="Glyoxalase/Bleomycin resistance protein/Dihydroxybiphenyl dioxygenase"/>
    <property type="match status" value="1"/>
</dbReference>
<dbReference type="Proteomes" id="UP000011648">
    <property type="component" value="Unassembled WGS sequence"/>
</dbReference>
<keyword evidence="3" id="KW-0560">Oxidoreductase</keyword>
<proteinExistence type="predicted"/>
<protein>
    <submittedName>
        <fullName evidence="3">Glyoxalase/bleomycin resistance protein/dioxygenase</fullName>
    </submittedName>
</protein>
<reference evidence="3 4" key="1">
    <citation type="journal article" date="2014" name="PLoS Genet.">
        <title>Phylogenetically driven sequencing of extremely halophilic archaea reveals strategies for static and dynamic osmo-response.</title>
        <authorList>
            <person name="Becker E.A."/>
            <person name="Seitzer P.M."/>
            <person name="Tritt A."/>
            <person name="Larsen D."/>
            <person name="Krusor M."/>
            <person name="Yao A.I."/>
            <person name="Wu D."/>
            <person name="Madern D."/>
            <person name="Eisen J.A."/>
            <person name="Darling A.E."/>
            <person name="Facciotti M.T."/>
        </authorList>
    </citation>
    <scope>NUCLEOTIDE SEQUENCE [LARGE SCALE GENOMIC DNA]</scope>
    <source>
        <strain evidence="3 4">DSM 12281</strain>
    </source>
</reference>